<name>A0A392T3K1_9FABA</name>
<reference evidence="1 2" key="1">
    <citation type="journal article" date="2018" name="Front. Plant Sci.">
        <title>Red Clover (Trifolium pratense) and Zigzag Clover (T. medium) - A Picture of Genomic Similarities and Differences.</title>
        <authorList>
            <person name="Dluhosova J."/>
            <person name="Istvanek J."/>
            <person name="Nedelnik J."/>
            <person name="Repkova J."/>
        </authorList>
    </citation>
    <scope>NUCLEOTIDE SEQUENCE [LARGE SCALE GENOMIC DNA]</scope>
    <source>
        <strain evidence="2">cv. 10/8</strain>
        <tissue evidence="1">Leaf</tissue>
    </source>
</reference>
<dbReference type="AlphaFoldDB" id="A0A392T3K1"/>
<comment type="caution">
    <text evidence="1">The sequence shown here is derived from an EMBL/GenBank/DDBJ whole genome shotgun (WGS) entry which is preliminary data.</text>
</comment>
<accession>A0A392T3K1</accession>
<proteinExistence type="predicted"/>
<feature type="non-terminal residue" evidence="1">
    <location>
        <position position="58"/>
    </location>
</feature>
<organism evidence="1 2">
    <name type="scientific">Trifolium medium</name>
    <dbReference type="NCBI Taxonomy" id="97028"/>
    <lineage>
        <taxon>Eukaryota</taxon>
        <taxon>Viridiplantae</taxon>
        <taxon>Streptophyta</taxon>
        <taxon>Embryophyta</taxon>
        <taxon>Tracheophyta</taxon>
        <taxon>Spermatophyta</taxon>
        <taxon>Magnoliopsida</taxon>
        <taxon>eudicotyledons</taxon>
        <taxon>Gunneridae</taxon>
        <taxon>Pentapetalae</taxon>
        <taxon>rosids</taxon>
        <taxon>fabids</taxon>
        <taxon>Fabales</taxon>
        <taxon>Fabaceae</taxon>
        <taxon>Papilionoideae</taxon>
        <taxon>50 kb inversion clade</taxon>
        <taxon>NPAAA clade</taxon>
        <taxon>Hologalegina</taxon>
        <taxon>IRL clade</taxon>
        <taxon>Trifolieae</taxon>
        <taxon>Trifolium</taxon>
    </lineage>
</organism>
<evidence type="ECO:0000313" key="1">
    <source>
        <dbReference type="EMBL" id="MCI54967.1"/>
    </source>
</evidence>
<protein>
    <submittedName>
        <fullName evidence="1">Uncharacterized protein</fullName>
    </submittedName>
</protein>
<keyword evidence="2" id="KW-1185">Reference proteome</keyword>
<evidence type="ECO:0000313" key="2">
    <source>
        <dbReference type="Proteomes" id="UP000265520"/>
    </source>
</evidence>
<dbReference type="EMBL" id="LXQA010488307">
    <property type="protein sequence ID" value="MCI54967.1"/>
    <property type="molecule type" value="Genomic_DNA"/>
</dbReference>
<dbReference type="Proteomes" id="UP000265520">
    <property type="component" value="Unassembled WGS sequence"/>
</dbReference>
<sequence>MRVVSSGFFLLDPLEVGSSTTNCERGSGTAVAWERLYFSLAFKMKAWSCSSEIVFILS</sequence>